<proteinExistence type="predicted"/>
<comment type="caution">
    <text evidence="2">The sequence shown here is derived from an EMBL/GenBank/DDBJ whole genome shotgun (WGS) entry which is preliminary data.</text>
</comment>
<dbReference type="EMBL" id="JAACJJ010000015">
    <property type="protein sequence ID" value="KAF5325411.1"/>
    <property type="molecule type" value="Genomic_DNA"/>
</dbReference>
<name>A0A8H5BM79_9AGAR</name>
<keyword evidence="3" id="KW-1185">Reference proteome</keyword>
<protein>
    <submittedName>
        <fullName evidence="2">Uncharacterized protein</fullName>
    </submittedName>
</protein>
<evidence type="ECO:0000256" key="1">
    <source>
        <dbReference type="SAM" id="MobiDB-lite"/>
    </source>
</evidence>
<evidence type="ECO:0000313" key="3">
    <source>
        <dbReference type="Proteomes" id="UP000567179"/>
    </source>
</evidence>
<organism evidence="2 3">
    <name type="scientific">Psilocybe cf. subviscida</name>
    <dbReference type="NCBI Taxonomy" id="2480587"/>
    <lineage>
        <taxon>Eukaryota</taxon>
        <taxon>Fungi</taxon>
        <taxon>Dikarya</taxon>
        <taxon>Basidiomycota</taxon>
        <taxon>Agaricomycotina</taxon>
        <taxon>Agaricomycetes</taxon>
        <taxon>Agaricomycetidae</taxon>
        <taxon>Agaricales</taxon>
        <taxon>Agaricineae</taxon>
        <taxon>Strophariaceae</taxon>
        <taxon>Psilocybe</taxon>
    </lineage>
</organism>
<sequence>MREGEGYLKNEPFTVISPVLFPTTTISLAPTSSGFVTTTTRLDTTFDDVKSRGDRNEANRQFIAPADVWWFGGSKTRSRINDSHSLAPMLAPEPILTPSDPNIGVNKDQPQQES</sequence>
<gene>
    <name evidence="2" type="ORF">D9619_010002</name>
</gene>
<feature type="region of interest" description="Disordered" evidence="1">
    <location>
        <begin position="82"/>
        <end position="114"/>
    </location>
</feature>
<dbReference type="AlphaFoldDB" id="A0A8H5BM79"/>
<dbReference type="Proteomes" id="UP000567179">
    <property type="component" value="Unassembled WGS sequence"/>
</dbReference>
<accession>A0A8H5BM79</accession>
<evidence type="ECO:0000313" key="2">
    <source>
        <dbReference type="EMBL" id="KAF5325411.1"/>
    </source>
</evidence>
<reference evidence="2 3" key="1">
    <citation type="journal article" date="2020" name="ISME J.">
        <title>Uncovering the hidden diversity of litter-decomposition mechanisms in mushroom-forming fungi.</title>
        <authorList>
            <person name="Floudas D."/>
            <person name="Bentzer J."/>
            <person name="Ahren D."/>
            <person name="Johansson T."/>
            <person name="Persson P."/>
            <person name="Tunlid A."/>
        </authorList>
    </citation>
    <scope>NUCLEOTIDE SEQUENCE [LARGE SCALE GENOMIC DNA]</scope>
    <source>
        <strain evidence="2 3">CBS 101986</strain>
    </source>
</reference>